<reference evidence="3" key="2">
    <citation type="submission" date="2022-10" db="EMBL/GenBank/DDBJ databases">
        <title>Comparative genomic analysis and in-vitro probiotic properties of the potential probiotic L. chiayiensis AACE 3.</title>
        <authorList>
            <person name="Kang X."/>
        </authorList>
    </citation>
    <scope>NUCLEOTIDE SEQUENCE</scope>
    <source>
        <strain evidence="3">AACE 3</strain>
    </source>
</reference>
<evidence type="ECO:0000313" key="3">
    <source>
        <dbReference type="EMBL" id="UYN55994.1"/>
    </source>
</evidence>
<name>A0A4Q1TRX5_9LACO</name>
<dbReference type="RefSeq" id="WP_129302251.1">
    <property type="nucleotide sequence ID" value="NZ_CP074378.1"/>
</dbReference>
<gene>
    <name evidence="2" type="ORF">BVJ53_09715</name>
    <name evidence="3" type="ORF">OFW50_10990</name>
</gene>
<evidence type="ECO:0000256" key="1">
    <source>
        <dbReference type="SAM" id="Phobius"/>
    </source>
</evidence>
<organism evidence="2 4">
    <name type="scientific">Lacticaseibacillus chiayiensis</name>
    <dbReference type="NCBI Taxonomy" id="2100821"/>
    <lineage>
        <taxon>Bacteria</taxon>
        <taxon>Bacillati</taxon>
        <taxon>Bacillota</taxon>
        <taxon>Bacilli</taxon>
        <taxon>Lactobacillales</taxon>
        <taxon>Lactobacillaceae</taxon>
        <taxon>Lacticaseibacillus</taxon>
    </lineage>
</organism>
<protein>
    <submittedName>
        <fullName evidence="3">Blp family class II bacteriocin</fullName>
    </submittedName>
</protein>
<proteinExistence type="predicted"/>
<evidence type="ECO:0000313" key="4">
    <source>
        <dbReference type="Proteomes" id="UP000290475"/>
    </source>
</evidence>
<reference evidence="2 4" key="1">
    <citation type="submission" date="2017-01" db="EMBL/GenBank/DDBJ databases">
        <title>Lactobacillus chiayiensis sp. nov., a lactic acid bacterium isolated from compost.</title>
        <authorList>
            <person name="Huang C.-H."/>
        </authorList>
    </citation>
    <scope>NUCLEOTIDE SEQUENCE [LARGE SCALE GENOMIC DNA]</scope>
    <source>
        <strain evidence="2">Chh01</strain>
        <strain evidence="4">chh01</strain>
    </source>
</reference>
<dbReference type="EMBL" id="CP107523">
    <property type="protein sequence ID" value="UYN55994.1"/>
    <property type="molecule type" value="Genomic_DNA"/>
</dbReference>
<accession>A0A4Q1TRX5</accession>
<keyword evidence="1" id="KW-1133">Transmembrane helix</keyword>
<keyword evidence="5" id="KW-1185">Reference proteome</keyword>
<dbReference type="AlphaFoldDB" id="A0A4Q1TRX5"/>
<dbReference type="Proteomes" id="UP001164790">
    <property type="component" value="Chromosome"/>
</dbReference>
<dbReference type="EMBL" id="MSSM01000026">
    <property type="protein sequence ID" value="RXT20857.1"/>
    <property type="molecule type" value="Genomic_DNA"/>
</dbReference>
<sequence>MKNQILSEEQLTAIFGGYSGSDCLKAIGGSAAIGAIKGGVAGTAFTVGIGTAAGAFLGAHLGAIGGGAVCIGGLLLDKH</sequence>
<keyword evidence="1" id="KW-0812">Transmembrane</keyword>
<feature type="transmembrane region" description="Helical" evidence="1">
    <location>
        <begin position="55"/>
        <end position="76"/>
    </location>
</feature>
<dbReference type="Proteomes" id="UP000290475">
    <property type="component" value="Unassembled WGS sequence"/>
</dbReference>
<evidence type="ECO:0000313" key="5">
    <source>
        <dbReference type="Proteomes" id="UP001164790"/>
    </source>
</evidence>
<keyword evidence="1" id="KW-0472">Membrane</keyword>
<evidence type="ECO:0000313" key="2">
    <source>
        <dbReference type="EMBL" id="RXT20857.1"/>
    </source>
</evidence>